<dbReference type="Proteomes" id="UP001056708">
    <property type="component" value="Plasmid unnamed"/>
</dbReference>
<keyword evidence="1" id="KW-0614">Plasmid</keyword>
<reference evidence="1" key="1">
    <citation type="submission" date="2022-06" db="EMBL/GenBank/DDBJ databases">
        <title>Genome sequence of Phormidium yuhuli AB48 isolated from an industrial photobioreactor environment.</title>
        <authorList>
            <person name="Qiu Y."/>
            <person name="Noonan A.J.C."/>
            <person name="Dofher K."/>
            <person name="Koch M."/>
            <person name="Kieft B."/>
            <person name="Lin X."/>
            <person name="Ziels R.M."/>
            <person name="Hallam S.J."/>
        </authorList>
    </citation>
    <scope>NUCLEOTIDE SEQUENCE</scope>
    <source>
        <strain evidence="1">AB48</strain>
        <plasmid evidence="1">unnamed</plasmid>
    </source>
</reference>
<sequence length="92" mass="10217">MNNELLNQKKSTTELTEIQAPVAQKPIDAIWDGNLLVPLAGVILSAIVAITKEILAHRAEIKAKEAERVRWLEEQNDLFAKSLLASVRGKED</sequence>
<gene>
    <name evidence="1" type="ORF">NEA10_20630</name>
</gene>
<geneLocation type="plasmid" evidence="1 2">
    <name>unnamed</name>
</geneLocation>
<keyword evidence="2" id="KW-1185">Reference proteome</keyword>
<evidence type="ECO:0000313" key="1">
    <source>
        <dbReference type="EMBL" id="USR93252.1"/>
    </source>
</evidence>
<dbReference type="EMBL" id="CP098612">
    <property type="protein sequence ID" value="USR93252.1"/>
    <property type="molecule type" value="Genomic_DNA"/>
</dbReference>
<proteinExistence type="predicted"/>
<dbReference type="RefSeq" id="WP_252665430.1">
    <property type="nucleotide sequence ID" value="NZ_CP098612.1"/>
</dbReference>
<evidence type="ECO:0000313" key="2">
    <source>
        <dbReference type="Proteomes" id="UP001056708"/>
    </source>
</evidence>
<name>A0ABY5AVG9_9CYAN</name>
<accession>A0ABY5AVG9</accession>
<organism evidence="1 2">
    <name type="scientific">Phormidium yuhuli AB48</name>
    <dbReference type="NCBI Taxonomy" id="2940671"/>
    <lineage>
        <taxon>Bacteria</taxon>
        <taxon>Bacillati</taxon>
        <taxon>Cyanobacteriota</taxon>
        <taxon>Cyanophyceae</taxon>
        <taxon>Oscillatoriophycideae</taxon>
        <taxon>Oscillatoriales</taxon>
        <taxon>Oscillatoriaceae</taxon>
        <taxon>Phormidium</taxon>
        <taxon>Phormidium yuhuli</taxon>
    </lineage>
</organism>
<protein>
    <submittedName>
        <fullName evidence="1">Uncharacterized protein</fullName>
    </submittedName>
</protein>